<evidence type="ECO:0000256" key="1">
    <source>
        <dbReference type="ARBA" id="ARBA00022679"/>
    </source>
</evidence>
<dbReference type="SMART" id="SM00487">
    <property type="entry name" value="DEXDc"/>
    <property type="match status" value="1"/>
</dbReference>
<dbReference type="Gene3D" id="3.40.50.300">
    <property type="entry name" value="P-loop containing nucleotide triphosphate hydrolases"/>
    <property type="match status" value="2"/>
</dbReference>
<dbReference type="SMART" id="SM00491">
    <property type="entry name" value="HELICc2"/>
    <property type="match status" value="1"/>
</dbReference>
<dbReference type="InterPro" id="IPR014001">
    <property type="entry name" value="Helicase_ATP-bd"/>
</dbReference>
<dbReference type="InterPro" id="IPR006054">
    <property type="entry name" value="DnaQ"/>
</dbReference>
<comment type="function">
    <text evidence="10">3'-5' exonuclease.</text>
</comment>
<dbReference type="Pfam" id="PF13307">
    <property type="entry name" value="Helicase_C_2"/>
    <property type="match status" value="1"/>
</dbReference>
<evidence type="ECO:0000256" key="6">
    <source>
        <dbReference type="ARBA" id="ARBA00022801"/>
    </source>
</evidence>
<proteinExistence type="inferred from homology"/>
<dbReference type="RefSeq" id="WP_075098483.1">
    <property type="nucleotide sequence ID" value="NZ_MSJL01000004.1"/>
</dbReference>
<dbReference type="EC" id="3.1.-.-" evidence="10"/>
<evidence type="ECO:0000313" key="14">
    <source>
        <dbReference type="EMBL" id="SUN08270.1"/>
    </source>
</evidence>
<comment type="similarity">
    <text evidence="10">Belongs to the helicase family. DinG subfamily. Type 2 sub-subfamily.</text>
</comment>
<dbReference type="Pfam" id="PF00929">
    <property type="entry name" value="RNase_T"/>
    <property type="match status" value="1"/>
</dbReference>
<evidence type="ECO:0000313" key="15">
    <source>
        <dbReference type="Proteomes" id="UP000186437"/>
    </source>
</evidence>
<sequence length="821" mass="94314">MTEKRQANRYAVVDLEATGTGRYAKIIQIGIVIVEGRQIVKTYATDINPYEKLDQHIRELTGITDQQLAEAPDFSQVAKEIYDLLEGAIFVAHNVSFDANLLAEALFFEGYDLYTPRVDTVELAQLFFPTLDKYSLSNLAKELDLDLEQAHTAISDATATARLLLKIQDKIQELPKQTVAHILDFADHLLYESRLVIDEVYPLLSDYLPEGLVSVNGLCLKKPAVPQAPYPLSHDVATNLSLLGLDERPQQLAFARIMEEQLQDKNARVHFIQAQAGIGKTYGYLLPALVHSDQAILVVVPTKILQQQIMENEGEKLAEVFRIPLASIKSPRHYLKLDTFWRTLERQDDNRLLNRYKMHLLVWLCETKTGDMDELKQKQRSQAYFDELQHDGQVSEQSLFGEWDFWRRAQEAAHSSPVTLTNHAYFLEHVGKESWMQDRLLVIDEAQKLVLAAEEYASQELSISDCEALLQSKLDKASQLLEKRLLEACSFELRHLLDNFRTTGKREVAAEELQVLKQHLEELGDNDFQEWIWLLGQNWEYWLEERRIDGKRLSFLRASQEDILDVASLLPNSKICCISATLEISKKVNVADLLGFEDVVFASLPNQQVSNQRLVYPKQLPDLVALNKEEHAVFIGQQIHELLLLGRPILVLLTSIHLLLEVSQVLEKAEIPHLAQHRHGHDLQLKRRFDKGEVPVLLGTGAFWEGVDFAEQVQMIQVIPRLPFENPQDRFVRKVNRRLKAEKKNPFYDYHLPMMMLKLKQAIGRSNRSANQKSCVVLLDNRLIDKQYGQQIKHFLGQEYQLEGLPPECVLDYLEQYLDDH</sequence>
<dbReference type="InterPro" id="IPR006555">
    <property type="entry name" value="ATP-dep_Helicase_C"/>
</dbReference>
<dbReference type="OrthoDB" id="9803913at2"/>
<evidence type="ECO:0000256" key="5">
    <source>
        <dbReference type="ARBA" id="ARBA00022741"/>
    </source>
</evidence>
<dbReference type="InterPro" id="IPR036397">
    <property type="entry name" value="RNaseH_sf"/>
</dbReference>
<organism evidence="13 15">
    <name type="scientific">Streptococcus acidominimus</name>
    <dbReference type="NCBI Taxonomy" id="1326"/>
    <lineage>
        <taxon>Bacteria</taxon>
        <taxon>Bacillati</taxon>
        <taxon>Bacillota</taxon>
        <taxon>Bacilli</taxon>
        <taxon>Lactobacillales</taxon>
        <taxon>Streptococcaceae</taxon>
        <taxon>Streptococcus</taxon>
    </lineage>
</organism>
<dbReference type="InterPro" id="IPR012337">
    <property type="entry name" value="RNaseH-like_sf"/>
</dbReference>
<keyword evidence="8 10" id="KW-0067">ATP-binding</keyword>
<dbReference type="Proteomes" id="UP000255213">
    <property type="component" value="Unassembled WGS sequence"/>
</dbReference>
<evidence type="ECO:0000256" key="2">
    <source>
        <dbReference type="ARBA" id="ARBA00022695"/>
    </source>
</evidence>
<dbReference type="InterPro" id="IPR027417">
    <property type="entry name" value="P-loop_NTPase"/>
</dbReference>
<dbReference type="Proteomes" id="UP000186437">
    <property type="component" value="Unassembled WGS sequence"/>
</dbReference>
<gene>
    <name evidence="10 14" type="primary">dinG</name>
    <name evidence="13" type="ORF">BU200_01560</name>
    <name evidence="14" type="ORF">NCTC12957_01861</name>
</gene>
<feature type="domain" description="Helicase C-terminal" evidence="12">
    <location>
        <begin position="638"/>
        <end position="808"/>
    </location>
</feature>
<evidence type="ECO:0000256" key="10">
    <source>
        <dbReference type="HAMAP-Rule" id="MF_02206"/>
    </source>
</evidence>
<keyword evidence="4 10" id="KW-0540">Nuclease</keyword>
<dbReference type="EMBL" id="UHEN01000001">
    <property type="protein sequence ID" value="SUN08270.1"/>
    <property type="molecule type" value="Genomic_DNA"/>
</dbReference>
<dbReference type="SMART" id="SM00479">
    <property type="entry name" value="EXOIII"/>
    <property type="match status" value="1"/>
</dbReference>
<dbReference type="HAMAP" id="MF_02206">
    <property type="entry name" value="DinG_exonucl"/>
    <property type="match status" value="1"/>
</dbReference>
<dbReference type="SUPFAM" id="SSF52540">
    <property type="entry name" value="P-loop containing nucleoside triphosphate hydrolases"/>
    <property type="match status" value="1"/>
</dbReference>
<evidence type="ECO:0000256" key="8">
    <source>
        <dbReference type="ARBA" id="ARBA00022840"/>
    </source>
</evidence>
<dbReference type="EMBL" id="MSJL01000004">
    <property type="protein sequence ID" value="OLF50576.1"/>
    <property type="molecule type" value="Genomic_DNA"/>
</dbReference>
<feature type="domain" description="Helicase ATP-binding" evidence="11">
    <location>
        <begin position="237"/>
        <end position="497"/>
    </location>
</feature>
<feature type="short sequence motif" description="DEAH box" evidence="10">
    <location>
        <begin position="444"/>
        <end position="447"/>
    </location>
</feature>
<dbReference type="PROSITE" id="PS51193">
    <property type="entry name" value="HELICASE_ATP_BIND_2"/>
    <property type="match status" value="1"/>
</dbReference>
<dbReference type="InterPro" id="IPR001650">
    <property type="entry name" value="Helicase_C-like"/>
</dbReference>
<keyword evidence="3" id="KW-0235">DNA replication</keyword>
<dbReference type="NCBIfam" id="NF005569">
    <property type="entry name" value="PRK07246.1"/>
    <property type="match status" value="1"/>
</dbReference>
<dbReference type="GO" id="GO:0005524">
    <property type="term" value="F:ATP binding"/>
    <property type="evidence" value="ECO:0007669"/>
    <property type="project" value="UniProtKB-UniRule"/>
</dbReference>
<keyword evidence="7 10" id="KW-0269">Exonuclease</keyword>
<reference evidence="14 16" key="3">
    <citation type="submission" date="2018-06" db="EMBL/GenBank/DDBJ databases">
        <authorList>
            <consortium name="Pathogen Informatics"/>
            <person name="Doyle S."/>
        </authorList>
    </citation>
    <scope>NUCLEOTIDE SEQUENCE [LARGE SCALE GENOMIC DNA]</scope>
    <source>
        <strain evidence="14 16">NCTC12957</strain>
    </source>
</reference>
<feature type="binding site" evidence="10">
    <location>
        <begin position="274"/>
        <end position="281"/>
    </location>
    <ligand>
        <name>ATP</name>
        <dbReference type="ChEBI" id="CHEBI:30616"/>
    </ligand>
</feature>
<evidence type="ECO:0000259" key="11">
    <source>
        <dbReference type="PROSITE" id="PS51193"/>
    </source>
</evidence>
<dbReference type="AlphaFoldDB" id="A0A1Q8EFN3"/>
<evidence type="ECO:0000256" key="7">
    <source>
        <dbReference type="ARBA" id="ARBA00022839"/>
    </source>
</evidence>
<dbReference type="GO" id="GO:0003677">
    <property type="term" value="F:DNA binding"/>
    <property type="evidence" value="ECO:0007669"/>
    <property type="project" value="InterPro"/>
</dbReference>
<dbReference type="GO" id="GO:0045004">
    <property type="term" value="P:DNA replication proofreading"/>
    <property type="evidence" value="ECO:0007669"/>
    <property type="project" value="TreeGrafter"/>
</dbReference>
<dbReference type="InterPro" id="IPR006310">
    <property type="entry name" value="DinG"/>
</dbReference>
<dbReference type="GO" id="GO:0005829">
    <property type="term" value="C:cytosol"/>
    <property type="evidence" value="ECO:0007669"/>
    <property type="project" value="TreeGrafter"/>
</dbReference>
<keyword evidence="15" id="KW-1185">Reference proteome</keyword>
<dbReference type="CDD" id="cd06127">
    <property type="entry name" value="DEDDh"/>
    <property type="match status" value="1"/>
</dbReference>
<dbReference type="Pfam" id="PF00270">
    <property type="entry name" value="DEAD"/>
    <property type="match status" value="1"/>
</dbReference>
<dbReference type="GO" id="GO:0003887">
    <property type="term" value="F:DNA-directed DNA polymerase activity"/>
    <property type="evidence" value="ECO:0007669"/>
    <property type="project" value="UniProtKB-KW"/>
</dbReference>
<keyword evidence="2" id="KW-0548">Nucleotidyltransferase</keyword>
<protein>
    <recommendedName>
        <fullName evidence="10">3'-5' exonuclease DinG</fullName>
        <ecNumber evidence="10">3.1.-.-</ecNumber>
    </recommendedName>
</protein>
<dbReference type="InterPro" id="IPR011545">
    <property type="entry name" value="DEAD/DEAH_box_helicase_dom"/>
</dbReference>
<keyword evidence="13" id="KW-0347">Helicase</keyword>
<dbReference type="InterPro" id="IPR014013">
    <property type="entry name" value="Helic_SF1/SF2_ATP-bd_DinG/Rad3"/>
</dbReference>
<dbReference type="SUPFAM" id="SSF53098">
    <property type="entry name" value="Ribonuclease H-like"/>
    <property type="match status" value="1"/>
</dbReference>
<reference evidence="13" key="1">
    <citation type="submission" date="2016-12" db="EMBL/GenBank/DDBJ databases">
        <authorList>
            <person name="Song W.-J."/>
            <person name="Kurnit D.M."/>
        </authorList>
    </citation>
    <scope>NUCLEOTIDE SEQUENCE [LARGE SCALE GENOMIC DNA]</scope>
    <source>
        <strain evidence="13">ATCC 51725</strain>
    </source>
</reference>
<reference evidence="15" key="2">
    <citation type="submission" date="2016-12" db="EMBL/GenBank/DDBJ databases">
        <authorList>
            <person name="Gulvik C.A."/>
        </authorList>
    </citation>
    <scope>NUCLEOTIDE SEQUENCE [LARGE SCALE GENOMIC DNA]</scope>
    <source>
        <strain evidence="15">ATCC 51725</strain>
    </source>
</reference>
<dbReference type="GO" id="GO:0016818">
    <property type="term" value="F:hydrolase activity, acting on acid anhydrides, in phosphorus-containing anhydrides"/>
    <property type="evidence" value="ECO:0007669"/>
    <property type="project" value="InterPro"/>
</dbReference>
<evidence type="ECO:0000313" key="16">
    <source>
        <dbReference type="Proteomes" id="UP000255213"/>
    </source>
</evidence>
<dbReference type="PROSITE" id="PS51194">
    <property type="entry name" value="HELICASE_CTER"/>
    <property type="match status" value="1"/>
</dbReference>
<dbReference type="Gene3D" id="3.30.420.10">
    <property type="entry name" value="Ribonuclease H-like superfamily/Ribonuclease H"/>
    <property type="match status" value="1"/>
</dbReference>
<keyword evidence="1" id="KW-0808">Transferase</keyword>
<keyword evidence="6 10" id="KW-0378">Hydrolase</keyword>
<dbReference type="FunFam" id="3.30.420.10:FF:000045">
    <property type="entry name" value="3'-5' exonuclease DinG"/>
    <property type="match status" value="1"/>
</dbReference>
<evidence type="ECO:0000259" key="12">
    <source>
        <dbReference type="PROSITE" id="PS51194"/>
    </source>
</evidence>
<keyword evidence="5 10" id="KW-0547">Nucleotide-binding</keyword>
<dbReference type="PANTHER" id="PTHR30231">
    <property type="entry name" value="DNA POLYMERASE III SUBUNIT EPSILON"/>
    <property type="match status" value="1"/>
</dbReference>
<evidence type="ECO:0000256" key="3">
    <source>
        <dbReference type="ARBA" id="ARBA00022705"/>
    </source>
</evidence>
<dbReference type="GO" id="GO:0004386">
    <property type="term" value="F:helicase activity"/>
    <property type="evidence" value="ECO:0007669"/>
    <property type="project" value="UniProtKB-KW"/>
</dbReference>
<evidence type="ECO:0000256" key="4">
    <source>
        <dbReference type="ARBA" id="ARBA00022722"/>
    </source>
</evidence>
<name>A0A1Q8EFN3_STRAI</name>
<dbReference type="NCBIfam" id="TIGR00573">
    <property type="entry name" value="dnaq"/>
    <property type="match status" value="1"/>
</dbReference>
<evidence type="ECO:0000313" key="13">
    <source>
        <dbReference type="EMBL" id="OLF50576.1"/>
    </source>
</evidence>
<evidence type="ECO:0000256" key="9">
    <source>
        <dbReference type="ARBA" id="ARBA00022932"/>
    </source>
</evidence>
<accession>A0A1Q8EFN3</accession>
<keyword evidence="9" id="KW-0239">DNA-directed DNA polymerase</keyword>
<dbReference type="GO" id="GO:0008408">
    <property type="term" value="F:3'-5' exonuclease activity"/>
    <property type="evidence" value="ECO:0007669"/>
    <property type="project" value="UniProtKB-UniRule"/>
</dbReference>
<dbReference type="PANTHER" id="PTHR30231:SF41">
    <property type="entry name" value="DNA POLYMERASE III SUBUNIT EPSILON"/>
    <property type="match status" value="1"/>
</dbReference>
<dbReference type="InterPro" id="IPR013520">
    <property type="entry name" value="Ribonucl_H"/>
</dbReference>